<evidence type="ECO:0000259" key="2">
    <source>
        <dbReference type="Pfam" id="PF16493"/>
    </source>
</evidence>
<proteinExistence type="predicted"/>
<reference evidence="3 4" key="1">
    <citation type="journal article" date="2018" name="Sci. Rep.">
        <title>Genomic signatures of local adaptation to the degree of environmental predictability in rotifers.</title>
        <authorList>
            <person name="Franch-Gras L."/>
            <person name="Hahn C."/>
            <person name="Garcia-Roger E.M."/>
            <person name="Carmona M.J."/>
            <person name="Serra M."/>
            <person name="Gomez A."/>
        </authorList>
    </citation>
    <scope>NUCLEOTIDE SEQUENCE [LARGE SCALE GENOMIC DNA]</scope>
    <source>
        <strain evidence="3">HYR1</strain>
    </source>
</reference>
<protein>
    <recommendedName>
        <fullName evidence="2">MEIS N-terminal domain-containing protein</fullName>
    </recommendedName>
</protein>
<dbReference type="AlphaFoldDB" id="A0A3M7QR56"/>
<dbReference type="EMBL" id="REGN01005325">
    <property type="protein sequence ID" value="RNA13812.1"/>
    <property type="molecule type" value="Genomic_DNA"/>
</dbReference>
<keyword evidence="1" id="KW-0539">Nucleus</keyword>
<gene>
    <name evidence="3" type="ORF">BpHYR1_040172</name>
</gene>
<comment type="caution">
    <text evidence="3">The sequence shown here is derived from an EMBL/GenBank/DDBJ whole genome shotgun (WGS) entry which is preliminary data.</text>
</comment>
<evidence type="ECO:0000313" key="4">
    <source>
        <dbReference type="Proteomes" id="UP000276133"/>
    </source>
</evidence>
<keyword evidence="4" id="KW-1185">Reference proteome</keyword>
<sequence>MSGIDQNKNLASKISPNNLFESLMLSNATMTSTSIEQAQNFLNQVLYSNSYHSMMQGPTFFTPSYFVNHNCPVSSMPVNFPHQYKQNHPFSMQSNKSLDRKESGNKNRERLKYLDDKLSRSIEASNLELEKTLIYEHRLFPLLKFMFEKCELATFNPNLLVSADKIINGSGSMCFDTELKKFLKENEQRLVDQSLDNVIKYSPNDHLKQIYLSVDELLTRPEGIVSVLELVDRDGVCDCSWQGVPLVYYPVGKCVCP</sequence>
<dbReference type="Pfam" id="PF16493">
    <property type="entry name" value="Meis_PKNOX_N"/>
    <property type="match status" value="1"/>
</dbReference>
<evidence type="ECO:0000256" key="1">
    <source>
        <dbReference type="ARBA" id="ARBA00023242"/>
    </source>
</evidence>
<accession>A0A3M7QR56</accession>
<feature type="non-terminal residue" evidence="3">
    <location>
        <position position="257"/>
    </location>
</feature>
<dbReference type="STRING" id="10195.A0A3M7QR56"/>
<evidence type="ECO:0000313" key="3">
    <source>
        <dbReference type="EMBL" id="RNA13812.1"/>
    </source>
</evidence>
<dbReference type="InterPro" id="IPR032453">
    <property type="entry name" value="PKNOX/Meis_N"/>
</dbReference>
<feature type="domain" description="MEIS N-terminal" evidence="2">
    <location>
        <begin position="129"/>
        <end position="191"/>
    </location>
</feature>
<name>A0A3M7QR56_BRAPC</name>
<dbReference type="Proteomes" id="UP000276133">
    <property type="component" value="Unassembled WGS sequence"/>
</dbReference>
<organism evidence="3 4">
    <name type="scientific">Brachionus plicatilis</name>
    <name type="common">Marine rotifer</name>
    <name type="synonym">Brachionus muelleri</name>
    <dbReference type="NCBI Taxonomy" id="10195"/>
    <lineage>
        <taxon>Eukaryota</taxon>
        <taxon>Metazoa</taxon>
        <taxon>Spiralia</taxon>
        <taxon>Gnathifera</taxon>
        <taxon>Rotifera</taxon>
        <taxon>Eurotatoria</taxon>
        <taxon>Monogononta</taxon>
        <taxon>Pseudotrocha</taxon>
        <taxon>Ploima</taxon>
        <taxon>Brachionidae</taxon>
        <taxon>Brachionus</taxon>
    </lineage>
</organism>